<protein>
    <submittedName>
        <fullName evidence="1">Uncharacterized protein</fullName>
    </submittedName>
</protein>
<name>A0A0A8ZPA3_ARUDO</name>
<dbReference type="EMBL" id="GBRH01256636">
    <property type="protein sequence ID" value="JAD41259.1"/>
    <property type="molecule type" value="Transcribed_RNA"/>
</dbReference>
<proteinExistence type="predicted"/>
<reference evidence="1" key="2">
    <citation type="journal article" date="2015" name="Data Brief">
        <title>Shoot transcriptome of the giant reed, Arundo donax.</title>
        <authorList>
            <person name="Barrero R.A."/>
            <person name="Guerrero F.D."/>
            <person name="Moolhuijzen P."/>
            <person name="Goolsby J.A."/>
            <person name="Tidwell J."/>
            <person name="Bellgard S.E."/>
            <person name="Bellgard M.I."/>
        </authorList>
    </citation>
    <scope>NUCLEOTIDE SEQUENCE</scope>
    <source>
        <tissue evidence="1">Shoot tissue taken approximately 20 cm above the soil surface</tissue>
    </source>
</reference>
<accession>A0A0A8ZPA3</accession>
<organism evidence="1">
    <name type="scientific">Arundo donax</name>
    <name type="common">Giant reed</name>
    <name type="synonym">Donax arundinaceus</name>
    <dbReference type="NCBI Taxonomy" id="35708"/>
    <lineage>
        <taxon>Eukaryota</taxon>
        <taxon>Viridiplantae</taxon>
        <taxon>Streptophyta</taxon>
        <taxon>Embryophyta</taxon>
        <taxon>Tracheophyta</taxon>
        <taxon>Spermatophyta</taxon>
        <taxon>Magnoliopsida</taxon>
        <taxon>Liliopsida</taxon>
        <taxon>Poales</taxon>
        <taxon>Poaceae</taxon>
        <taxon>PACMAD clade</taxon>
        <taxon>Arundinoideae</taxon>
        <taxon>Arundineae</taxon>
        <taxon>Arundo</taxon>
    </lineage>
</organism>
<dbReference type="AlphaFoldDB" id="A0A0A8ZPA3"/>
<sequence>MLTVAMPLLLSFIDISDMIIDYHC</sequence>
<evidence type="ECO:0000313" key="1">
    <source>
        <dbReference type="EMBL" id="JAD41259.1"/>
    </source>
</evidence>
<reference evidence="1" key="1">
    <citation type="submission" date="2014-09" db="EMBL/GenBank/DDBJ databases">
        <authorList>
            <person name="Magalhaes I.L.F."/>
            <person name="Oliveira U."/>
            <person name="Santos F.R."/>
            <person name="Vidigal T.H.D.A."/>
            <person name="Brescovit A.D."/>
            <person name="Santos A.J."/>
        </authorList>
    </citation>
    <scope>NUCLEOTIDE SEQUENCE</scope>
    <source>
        <tissue evidence="1">Shoot tissue taken approximately 20 cm above the soil surface</tissue>
    </source>
</reference>